<dbReference type="RefSeq" id="WP_200236890.1">
    <property type="nucleotide sequence ID" value="NZ_JAENGP010000011.1"/>
</dbReference>
<gene>
    <name evidence="2" type="ORF">JHL22_10320</name>
</gene>
<feature type="transmembrane region" description="Helical" evidence="1">
    <location>
        <begin position="103"/>
        <end position="124"/>
    </location>
</feature>
<accession>A0ABS1EDE8</accession>
<keyword evidence="1" id="KW-0472">Membrane</keyword>
<organism evidence="2 3">
    <name type="scientific">Advenella mandrilli</name>
    <dbReference type="NCBI Taxonomy" id="2800330"/>
    <lineage>
        <taxon>Bacteria</taxon>
        <taxon>Pseudomonadati</taxon>
        <taxon>Pseudomonadota</taxon>
        <taxon>Betaproteobacteria</taxon>
        <taxon>Burkholderiales</taxon>
        <taxon>Alcaligenaceae</taxon>
    </lineage>
</organism>
<keyword evidence="1" id="KW-1133">Transmembrane helix</keyword>
<evidence type="ECO:0000256" key="1">
    <source>
        <dbReference type="SAM" id="Phobius"/>
    </source>
</evidence>
<comment type="caution">
    <text evidence="2">The sequence shown here is derived from an EMBL/GenBank/DDBJ whole genome shotgun (WGS) entry which is preliminary data.</text>
</comment>
<dbReference type="EMBL" id="JAENGP010000011">
    <property type="protein sequence ID" value="MBK1781614.1"/>
    <property type="molecule type" value="Genomic_DNA"/>
</dbReference>
<dbReference type="Proteomes" id="UP000635316">
    <property type="component" value="Unassembled WGS sequence"/>
</dbReference>
<sequence>MLEDRRIQKAISSYEVSKGWSTVFLFYGLLVSGVVGQLLYLGLQYIGVEKAEGYAWFLGILFFVAAIYFIINFPIIGLLIGGFLTVNVSATAAYFTYESGGLGSSLAVFAVLCLISSAIHYTAIEDLKNI</sequence>
<keyword evidence="1" id="KW-0812">Transmembrane</keyword>
<feature type="transmembrane region" description="Helical" evidence="1">
    <location>
        <begin position="53"/>
        <end position="71"/>
    </location>
</feature>
<protein>
    <submittedName>
        <fullName evidence="2">Uncharacterized protein</fullName>
    </submittedName>
</protein>
<name>A0ABS1EDE8_9BURK</name>
<reference evidence="2 3" key="1">
    <citation type="submission" date="2020-12" db="EMBL/GenBank/DDBJ databases">
        <authorList>
            <person name="Lu T."/>
            <person name="Wang Q."/>
            <person name="Han X."/>
        </authorList>
    </citation>
    <scope>NUCLEOTIDE SEQUENCE [LARGE SCALE GENOMIC DNA]</scope>
    <source>
        <strain evidence="2 3">WQ 585</strain>
    </source>
</reference>
<feature type="transmembrane region" description="Helical" evidence="1">
    <location>
        <begin position="20"/>
        <end position="41"/>
    </location>
</feature>
<evidence type="ECO:0000313" key="3">
    <source>
        <dbReference type="Proteomes" id="UP000635316"/>
    </source>
</evidence>
<keyword evidence="3" id="KW-1185">Reference proteome</keyword>
<proteinExistence type="predicted"/>
<evidence type="ECO:0000313" key="2">
    <source>
        <dbReference type="EMBL" id="MBK1781614.1"/>
    </source>
</evidence>
<feature type="transmembrane region" description="Helical" evidence="1">
    <location>
        <begin position="78"/>
        <end position="97"/>
    </location>
</feature>